<organism evidence="2 3">
    <name type="scientific">Flavobacterium agrisoli</name>
    <dbReference type="NCBI Taxonomy" id="2793066"/>
    <lineage>
        <taxon>Bacteria</taxon>
        <taxon>Pseudomonadati</taxon>
        <taxon>Bacteroidota</taxon>
        <taxon>Flavobacteriia</taxon>
        <taxon>Flavobacteriales</taxon>
        <taxon>Flavobacteriaceae</taxon>
        <taxon>Flavobacterium</taxon>
    </lineage>
</organism>
<dbReference type="Pfam" id="PF14300">
    <property type="entry name" value="DMP19"/>
    <property type="match status" value="1"/>
</dbReference>
<reference evidence="2" key="1">
    <citation type="submission" date="2020-12" db="EMBL/GenBank/DDBJ databases">
        <title>Bacterial novel species Flavobacterium sp. SE-1-e isolated from soil.</title>
        <authorList>
            <person name="Jung H.-Y."/>
        </authorList>
    </citation>
    <scope>NUCLEOTIDE SEQUENCE</scope>
    <source>
        <strain evidence="2">SE-1-e</strain>
    </source>
</reference>
<protein>
    <recommendedName>
        <fullName evidence="1">DNA mimic protein DMP19 C-terminal domain-containing protein</fullName>
    </recommendedName>
</protein>
<keyword evidence="3" id="KW-1185">Reference proteome</keyword>
<dbReference type="EMBL" id="JAEHFV010000002">
    <property type="protein sequence ID" value="MBK0369458.1"/>
    <property type="molecule type" value="Genomic_DNA"/>
</dbReference>
<evidence type="ECO:0000313" key="2">
    <source>
        <dbReference type="EMBL" id="MBK0369458.1"/>
    </source>
</evidence>
<dbReference type="Proteomes" id="UP000609172">
    <property type="component" value="Unassembled WGS sequence"/>
</dbReference>
<accession>A0A934PM39</accession>
<gene>
    <name evidence="2" type="ORF">I5M07_06365</name>
</gene>
<name>A0A934PM39_9FLAO</name>
<feature type="domain" description="DNA mimic protein DMP19 C-terminal" evidence="1">
    <location>
        <begin position="42"/>
        <end position="153"/>
    </location>
</feature>
<dbReference type="AlphaFoldDB" id="A0A934PM39"/>
<dbReference type="RefSeq" id="WP_200105381.1">
    <property type="nucleotide sequence ID" value="NZ_JAEHFV010000002.1"/>
</dbReference>
<comment type="caution">
    <text evidence="2">The sequence shown here is derived from an EMBL/GenBank/DDBJ whole genome shotgun (WGS) entry which is preliminary data.</text>
</comment>
<evidence type="ECO:0000313" key="3">
    <source>
        <dbReference type="Proteomes" id="UP000609172"/>
    </source>
</evidence>
<dbReference type="InterPro" id="IPR025402">
    <property type="entry name" value="DMP19_C"/>
</dbReference>
<evidence type="ECO:0000259" key="1">
    <source>
        <dbReference type="Pfam" id="PF14300"/>
    </source>
</evidence>
<proteinExistence type="predicted"/>
<sequence length="179" mass="20412">MENLPIIVSENAFNSPNPQDIIHSNISIINLMREEGLDDELIHDDALLSYYLDYYVAQCTQGEFAQFVYHSGWDAELNLLLEEGLQLIGANDHLVFFQQQVKKVSLMSTVKRDKFFKGKLEGVNAIRDAINENSFAKIEENLTELNAAFLKSHPDLQALPIETIFTTLEEIVGHEIKRM</sequence>